<dbReference type="InterPro" id="IPR028082">
    <property type="entry name" value="Peripla_BP_I"/>
</dbReference>
<protein>
    <submittedName>
        <fullName evidence="2">ABC transporter substrate-binding protein</fullName>
    </submittedName>
</protein>
<dbReference type="PROSITE" id="PS51257">
    <property type="entry name" value="PROKAR_LIPOPROTEIN"/>
    <property type="match status" value="1"/>
</dbReference>
<dbReference type="AlphaFoldDB" id="A0A5B0ELF8"/>
<dbReference type="EMBL" id="VOBL01000004">
    <property type="protein sequence ID" value="KAA0978741.1"/>
    <property type="molecule type" value="Genomic_DNA"/>
</dbReference>
<dbReference type="OrthoDB" id="9776955at2"/>
<comment type="caution">
    <text evidence="2">The sequence shown here is derived from an EMBL/GenBank/DDBJ whole genome shotgun (WGS) entry which is preliminary data.</text>
</comment>
<dbReference type="Pfam" id="PF04392">
    <property type="entry name" value="ABC_sub_bind"/>
    <property type="match status" value="1"/>
</dbReference>
<accession>A0A5B0ELF8</accession>
<dbReference type="PANTHER" id="PTHR35271:SF1">
    <property type="entry name" value="ABC TRANSPORTER, SUBSTRATE-BINDING LIPOPROTEIN"/>
    <property type="match status" value="1"/>
</dbReference>
<evidence type="ECO:0000313" key="3">
    <source>
        <dbReference type="Proteomes" id="UP000323856"/>
    </source>
</evidence>
<gene>
    <name evidence="2" type="ORF">FQ154_05815</name>
</gene>
<name>A0A5B0ELF8_9MICC</name>
<keyword evidence="1" id="KW-0732">Signal</keyword>
<proteinExistence type="predicted"/>
<reference evidence="2 3" key="1">
    <citation type="submission" date="2019-07" db="EMBL/GenBank/DDBJ databases">
        <title>Analysis of the biochemical properties, biological activity and biotechnological potential of siderophores and biosurfactants produced by Antarctic psychrotolerant bacteria.</title>
        <authorList>
            <person name="Styczynski M."/>
            <person name="Krucon T."/>
            <person name="Decewicz P."/>
            <person name="Dziewit L."/>
        </authorList>
    </citation>
    <scope>NUCLEOTIDE SEQUENCE [LARGE SCALE GENOMIC DNA]</scope>
    <source>
        <strain evidence="2 3">ANT_H27</strain>
    </source>
</reference>
<feature type="signal peptide" evidence="1">
    <location>
        <begin position="1"/>
        <end position="16"/>
    </location>
</feature>
<dbReference type="PANTHER" id="PTHR35271">
    <property type="entry name" value="ABC TRANSPORTER, SUBSTRATE-BINDING LIPOPROTEIN-RELATED"/>
    <property type="match status" value="1"/>
</dbReference>
<dbReference type="CDD" id="cd06325">
    <property type="entry name" value="PBP1_ABC_unchar_transporter"/>
    <property type="match status" value="1"/>
</dbReference>
<dbReference type="Proteomes" id="UP000323856">
    <property type="component" value="Unassembled WGS sequence"/>
</dbReference>
<evidence type="ECO:0000313" key="2">
    <source>
        <dbReference type="EMBL" id="KAA0978741.1"/>
    </source>
</evidence>
<dbReference type="SUPFAM" id="SSF53822">
    <property type="entry name" value="Periplasmic binding protein-like I"/>
    <property type="match status" value="1"/>
</dbReference>
<evidence type="ECO:0000256" key="1">
    <source>
        <dbReference type="SAM" id="SignalP"/>
    </source>
</evidence>
<dbReference type="InterPro" id="IPR007487">
    <property type="entry name" value="ABC_transpt-TYRBP-like"/>
</dbReference>
<feature type="chain" id="PRO_5039077874" evidence="1">
    <location>
        <begin position="17"/>
        <end position="335"/>
    </location>
</feature>
<sequence length="335" mass="34518">MKLLKSVQLAAGVATAALVLTACGGSSTPEASGAAADDGPVKIGINQYLTHPSLDAVATGFKKGMADAGYTGDKISYDEQNPQGEAATNTSIVGKFASDDDLDLVLAIATPAAQAAAQSITDIPVLFSAVTDPVDAKLVASEEAPGANVTGTSDKNPVKEQLELLTQIKPDAKSVGIVYSSGEANSAIQVQWAKDAAEELGLTIEEKAISASSEVQQAANSLNVDALYVPTDNAVVSALEGLLQTAQQKKIPVISADGESVKRGATATYGINYEKLGEQTAQMAVKILKGEAEPASMPVETLTEVDLYLNSAAAEKIGLEFPADMVSEAAENYKK</sequence>
<dbReference type="Gene3D" id="3.40.50.2300">
    <property type="match status" value="2"/>
</dbReference>
<dbReference type="RefSeq" id="WP_007270030.1">
    <property type="nucleotide sequence ID" value="NZ_VOBL01000004.1"/>
</dbReference>
<organism evidence="2 3">
    <name type="scientific">Paeniglutamicibacter gangotriensis</name>
    <dbReference type="NCBI Taxonomy" id="254787"/>
    <lineage>
        <taxon>Bacteria</taxon>
        <taxon>Bacillati</taxon>
        <taxon>Actinomycetota</taxon>
        <taxon>Actinomycetes</taxon>
        <taxon>Micrococcales</taxon>
        <taxon>Micrococcaceae</taxon>
        <taxon>Paeniglutamicibacter</taxon>
    </lineage>
</organism>